<dbReference type="PANTHER" id="PTHR35890:SF3">
    <property type="entry name" value="ECOTIN"/>
    <property type="match status" value="1"/>
</dbReference>
<dbReference type="SUPFAM" id="SSF49772">
    <property type="entry name" value="Ecotin, trypsin inhibitor"/>
    <property type="match status" value="1"/>
</dbReference>
<organism evidence="3 4">
    <name type="scientific">Microbulbifer okhotskensis</name>
    <dbReference type="NCBI Taxonomy" id="2926617"/>
    <lineage>
        <taxon>Bacteria</taxon>
        <taxon>Pseudomonadati</taxon>
        <taxon>Pseudomonadota</taxon>
        <taxon>Gammaproteobacteria</taxon>
        <taxon>Cellvibrionales</taxon>
        <taxon>Microbulbiferaceae</taxon>
        <taxon>Microbulbifer</taxon>
    </lineage>
</organism>
<dbReference type="InterPro" id="IPR005658">
    <property type="entry name" value="Prot_inh_ecotin"/>
</dbReference>
<protein>
    <submittedName>
        <fullName evidence="3">Ecotin</fullName>
    </submittedName>
</protein>
<dbReference type="Pfam" id="PF03974">
    <property type="entry name" value="Ecotin"/>
    <property type="match status" value="1"/>
</dbReference>
<dbReference type="AlphaFoldDB" id="A0A9X2J301"/>
<sequence length="154" mass="17354">MEKVLTAVFVLFLVTSSYAAEPLDAFPLDVNGKSRHVIVLPKVVDESRFRVELIPGRSEIADCNLRSFSAPLQREVLPGWGYPYYVLSDLSSTMDTRKVCAPGTETRRFITVRGDGLLLPYNSNLPLVVYLPKGVQLKYRVWRADKNFSDAKSK</sequence>
<dbReference type="EMBL" id="JALBWM010000004">
    <property type="protein sequence ID" value="MCO1333027.1"/>
    <property type="molecule type" value="Genomic_DNA"/>
</dbReference>
<evidence type="ECO:0000313" key="3">
    <source>
        <dbReference type="EMBL" id="MCO1333027.1"/>
    </source>
</evidence>
<dbReference type="GO" id="GO:0004867">
    <property type="term" value="F:serine-type endopeptidase inhibitor activity"/>
    <property type="evidence" value="ECO:0007669"/>
    <property type="project" value="InterPro"/>
</dbReference>
<dbReference type="PANTHER" id="PTHR35890">
    <property type="match status" value="1"/>
</dbReference>
<comment type="similarity">
    <text evidence="1">Belongs to the protease inhibitor I11 (ecotin) family.</text>
</comment>
<proteinExistence type="inferred from homology"/>
<dbReference type="InterPro" id="IPR036198">
    <property type="entry name" value="Ecotin_sf"/>
</dbReference>
<feature type="chain" id="PRO_5040851663" evidence="2">
    <location>
        <begin position="20"/>
        <end position="154"/>
    </location>
</feature>
<reference evidence="3" key="1">
    <citation type="journal article" date="2022" name="Arch. Microbiol.">
        <title>Microbulbifer okhotskensis sp. nov., isolated from a deep bottom sediment of the Okhotsk Sea.</title>
        <authorList>
            <person name="Romanenko L."/>
            <person name="Kurilenko V."/>
            <person name="Otstavnykh N."/>
            <person name="Velansky P."/>
            <person name="Isaeva M."/>
            <person name="Mikhailov V."/>
        </authorList>
    </citation>
    <scope>NUCLEOTIDE SEQUENCE</scope>
    <source>
        <strain evidence="3">OS29</strain>
    </source>
</reference>
<evidence type="ECO:0000313" key="4">
    <source>
        <dbReference type="Proteomes" id="UP001139028"/>
    </source>
</evidence>
<evidence type="ECO:0000256" key="1">
    <source>
        <dbReference type="ARBA" id="ARBA00010558"/>
    </source>
</evidence>
<dbReference type="RefSeq" id="WP_252464197.1">
    <property type="nucleotide sequence ID" value="NZ_JALBWM010000004.1"/>
</dbReference>
<evidence type="ECO:0000256" key="2">
    <source>
        <dbReference type="SAM" id="SignalP"/>
    </source>
</evidence>
<dbReference type="Proteomes" id="UP001139028">
    <property type="component" value="Unassembled WGS sequence"/>
</dbReference>
<name>A0A9X2J301_9GAMM</name>
<keyword evidence="4" id="KW-1185">Reference proteome</keyword>
<accession>A0A9X2J301</accession>
<comment type="caution">
    <text evidence="3">The sequence shown here is derived from an EMBL/GenBank/DDBJ whole genome shotgun (WGS) entry which is preliminary data.</text>
</comment>
<dbReference type="Gene3D" id="2.60.40.550">
    <property type="entry name" value="Ecotin"/>
    <property type="match status" value="1"/>
</dbReference>
<keyword evidence="2" id="KW-0732">Signal</keyword>
<dbReference type="PIRSF" id="PIRSF006865">
    <property type="entry name" value="Prot_inh_ecotin"/>
    <property type="match status" value="1"/>
</dbReference>
<feature type="signal peptide" evidence="2">
    <location>
        <begin position="1"/>
        <end position="19"/>
    </location>
</feature>
<gene>
    <name evidence="3" type="ORF">MO867_01615</name>
</gene>